<accession>A0A167HNB4</accession>
<dbReference type="Proteomes" id="UP000076738">
    <property type="component" value="Unassembled WGS sequence"/>
</dbReference>
<dbReference type="AlphaFoldDB" id="A0A167HNB4"/>
<evidence type="ECO:0000313" key="2">
    <source>
        <dbReference type="EMBL" id="KZO91812.1"/>
    </source>
</evidence>
<keyword evidence="3" id="KW-1185">Reference proteome</keyword>
<dbReference type="OrthoDB" id="2581067at2759"/>
<gene>
    <name evidence="2" type="ORF">CALVIDRAFT_567970</name>
</gene>
<evidence type="ECO:0000256" key="1">
    <source>
        <dbReference type="SAM" id="SignalP"/>
    </source>
</evidence>
<keyword evidence="1" id="KW-0732">Signal</keyword>
<feature type="signal peptide" evidence="1">
    <location>
        <begin position="1"/>
        <end position="21"/>
    </location>
</feature>
<feature type="chain" id="PRO_5007887708" description="Ser-Thr-rich glycosyl-phosphatidyl-inositol-anchored membrane family-domain-containing protein" evidence="1">
    <location>
        <begin position="22"/>
        <end position="195"/>
    </location>
</feature>
<organism evidence="2 3">
    <name type="scientific">Calocera viscosa (strain TUFC12733)</name>
    <dbReference type="NCBI Taxonomy" id="1330018"/>
    <lineage>
        <taxon>Eukaryota</taxon>
        <taxon>Fungi</taxon>
        <taxon>Dikarya</taxon>
        <taxon>Basidiomycota</taxon>
        <taxon>Agaricomycotina</taxon>
        <taxon>Dacrymycetes</taxon>
        <taxon>Dacrymycetales</taxon>
        <taxon>Dacrymycetaceae</taxon>
        <taxon>Calocera</taxon>
    </lineage>
</organism>
<dbReference type="EMBL" id="KV417318">
    <property type="protein sequence ID" value="KZO91812.1"/>
    <property type="molecule type" value="Genomic_DNA"/>
</dbReference>
<name>A0A167HNB4_CALVF</name>
<protein>
    <recommendedName>
        <fullName evidence="4">Ser-Thr-rich glycosyl-phosphatidyl-inositol-anchored membrane family-domain-containing protein</fullName>
    </recommendedName>
</protein>
<reference evidence="2 3" key="1">
    <citation type="journal article" date="2016" name="Mol. Biol. Evol.">
        <title>Comparative Genomics of Early-Diverging Mushroom-Forming Fungi Provides Insights into the Origins of Lignocellulose Decay Capabilities.</title>
        <authorList>
            <person name="Nagy L.G."/>
            <person name="Riley R."/>
            <person name="Tritt A."/>
            <person name="Adam C."/>
            <person name="Daum C."/>
            <person name="Floudas D."/>
            <person name="Sun H."/>
            <person name="Yadav J.S."/>
            <person name="Pangilinan J."/>
            <person name="Larsson K.H."/>
            <person name="Matsuura K."/>
            <person name="Barry K."/>
            <person name="Labutti K."/>
            <person name="Kuo R."/>
            <person name="Ohm R.A."/>
            <person name="Bhattacharya S.S."/>
            <person name="Shirouzu T."/>
            <person name="Yoshinaga Y."/>
            <person name="Martin F.M."/>
            <person name="Grigoriev I.V."/>
            <person name="Hibbett D.S."/>
        </authorList>
    </citation>
    <scope>NUCLEOTIDE SEQUENCE [LARGE SCALE GENOMIC DNA]</scope>
    <source>
        <strain evidence="2 3">TUFC12733</strain>
    </source>
</reference>
<proteinExistence type="predicted"/>
<evidence type="ECO:0008006" key="4">
    <source>
        <dbReference type="Google" id="ProtNLM"/>
    </source>
</evidence>
<evidence type="ECO:0000313" key="3">
    <source>
        <dbReference type="Proteomes" id="UP000076738"/>
    </source>
</evidence>
<sequence length="195" mass="20143">MRPSTSLALAPLLAFLPAVLAQNIPTYFIITTPSKGSIWSNNATNLVQWTAAVDQVPYGIFDIELARLSTDGLLFVAENVPISLGGLNINLDNVPDGDDYFMMFLDAQHGISWSTSQRFAIAGSNGTVPTTDGTVPTATISGSPNPTAGFSTVFAAVATSHARRMLAATFAGLSPGWAGVAVAGMSVLVGAGLAL</sequence>